<dbReference type="AlphaFoldDB" id="A0A1M2V7B6"/>
<dbReference type="OrthoDB" id="10253115at2759"/>
<evidence type="ECO:0000313" key="1">
    <source>
        <dbReference type="EMBL" id="OJT03474.1"/>
    </source>
</evidence>
<organism evidence="1 2">
    <name type="scientific">Trametes pubescens</name>
    <name type="common">White-rot fungus</name>
    <dbReference type="NCBI Taxonomy" id="154538"/>
    <lineage>
        <taxon>Eukaryota</taxon>
        <taxon>Fungi</taxon>
        <taxon>Dikarya</taxon>
        <taxon>Basidiomycota</taxon>
        <taxon>Agaricomycotina</taxon>
        <taxon>Agaricomycetes</taxon>
        <taxon>Polyporales</taxon>
        <taxon>Polyporaceae</taxon>
        <taxon>Trametes</taxon>
    </lineage>
</organism>
<dbReference type="OMA" id="NLQFTRC"/>
<protein>
    <recommendedName>
        <fullName evidence="3">AMP-dependent synthetase/ligase domain-containing protein</fullName>
    </recommendedName>
</protein>
<gene>
    <name evidence="1" type="ORF">TRAPUB_5893</name>
</gene>
<accession>A0A1M2V7B6</accession>
<dbReference type="SUPFAM" id="SSF56801">
    <property type="entry name" value="Acetyl-CoA synthetase-like"/>
    <property type="match status" value="1"/>
</dbReference>
<dbReference type="EMBL" id="MNAD01001612">
    <property type="protein sequence ID" value="OJT03474.1"/>
    <property type="molecule type" value="Genomic_DNA"/>
</dbReference>
<proteinExistence type="predicted"/>
<dbReference type="Proteomes" id="UP000184267">
    <property type="component" value="Unassembled WGS sequence"/>
</dbReference>
<comment type="caution">
    <text evidence="1">The sequence shown here is derived from an EMBL/GenBank/DDBJ whole genome shotgun (WGS) entry which is preliminary data.</text>
</comment>
<sequence length="265" mass="29141">MRKSSTLLSRATLRRQLSTTASSSRLTLSAVEGPLEPPLVSKTLPAYFRDDILRVHGARPALIARQEQARPHGGPRSRNLGDAAHLAWDFGEFDRHIQALARGLLDLGVKKGDRVGVIMGNNRCVAVSGGTQRLDDETVRPGLQVSTLKLVGVSHLFVVPRIRSSVYVRMLCDAFPALASSRPGDIQEAALPDLRHLVVVDNTGELKQFERELEGVRPAVDFREVMVWREDTAERRRVEDIMAGLGVDDVINLQFTRCVGGLLPG</sequence>
<evidence type="ECO:0008006" key="3">
    <source>
        <dbReference type="Google" id="ProtNLM"/>
    </source>
</evidence>
<dbReference type="Gene3D" id="3.40.50.980">
    <property type="match status" value="1"/>
</dbReference>
<name>A0A1M2V7B6_TRAPU</name>
<dbReference type="STRING" id="154538.A0A1M2V7B6"/>
<evidence type="ECO:0000313" key="2">
    <source>
        <dbReference type="Proteomes" id="UP000184267"/>
    </source>
</evidence>
<reference evidence="1 2" key="1">
    <citation type="submission" date="2016-10" db="EMBL/GenBank/DDBJ databases">
        <title>Genome sequence of the basidiomycete white-rot fungus Trametes pubescens.</title>
        <authorList>
            <person name="Makela M.R."/>
            <person name="Granchi Z."/>
            <person name="Peng M."/>
            <person name="De Vries R.P."/>
            <person name="Grigoriev I."/>
            <person name="Riley R."/>
            <person name="Hilden K."/>
        </authorList>
    </citation>
    <scope>NUCLEOTIDE SEQUENCE [LARGE SCALE GENOMIC DNA]</scope>
    <source>
        <strain evidence="1 2">FBCC735</strain>
    </source>
</reference>
<keyword evidence="2" id="KW-1185">Reference proteome</keyword>